<dbReference type="GO" id="GO:0005886">
    <property type="term" value="C:plasma membrane"/>
    <property type="evidence" value="ECO:0007669"/>
    <property type="project" value="UniProtKB-SubCell"/>
</dbReference>
<feature type="domain" description="PDZ" evidence="12">
    <location>
        <begin position="227"/>
        <end position="291"/>
    </location>
</feature>
<feature type="region of interest" description="Disordered" evidence="9">
    <location>
        <begin position="165"/>
        <end position="194"/>
    </location>
</feature>
<dbReference type="AlphaFoldDB" id="A0A1K2HB41"/>
<evidence type="ECO:0000256" key="9">
    <source>
        <dbReference type="SAM" id="MobiDB-lite"/>
    </source>
</evidence>
<keyword evidence="14" id="KW-1185">Reference proteome</keyword>
<dbReference type="STRING" id="1121279.SAMN02745887_01053"/>
<proteinExistence type="predicted"/>
<keyword evidence="2" id="KW-0813">Transport</keyword>
<evidence type="ECO:0000313" key="14">
    <source>
        <dbReference type="Proteomes" id="UP000186513"/>
    </source>
</evidence>
<feature type="transmembrane region" description="Helical" evidence="10">
    <location>
        <begin position="12"/>
        <end position="35"/>
    </location>
</feature>
<dbReference type="InterPro" id="IPR036034">
    <property type="entry name" value="PDZ_sf"/>
</dbReference>
<keyword evidence="4" id="KW-0997">Cell inner membrane</keyword>
<evidence type="ECO:0000256" key="7">
    <source>
        <dbReference type="ARBA" id="ARBA00022989"/>
    </source>
</evidence>
<reference evidence="13 14" key="1">
    <citation type="submission" date="2016-11" db="EMBL/GenBank/DDBJ databases">
        <authorList>
            <person name="Jaros S."/>
            <person name="Januszkiewicz K."/>
            <person name="Wedrychowicz H."/>
        </authorList>
    </citation>
    <scope>NUCLEOTIDE SEQUENCE [LARGE SCALE GENOMIC DNA]</scope>
    <source>
        <strain evidence="13 14">DSM 18899</strain>
    </source>
</reference>
<evidence type="ECO:0000313" key="13">
    <source>
        <dbReference type="EMBL" id="SFZ73951.1"/>
    </source>
</evidence>
<gene>
    <name evidence="13" type="ORF">SAMN02745887_01053</name>
</gene>
<dbReference type="Gene3D" id="2.30.30.830">
    <property type="match status" value="1"/>
</dbReference>
<evidence type="ECO:0000256" key="8">
    <source>
        <dbReference type="ARBA" id="ARBA00023136"/>
    </source>
</evidence>
<evidence type="ECO:0000259" key="11">
    <source>
        <dbReference type="Pfam" id="PF11356"/>
    </source>
</evidence>
<dbReference type="RefSeq" id="WP_072427572.1">
    <property type="nucleotide sequence ID" value="NZ_FPKR01000003.1"/>
</dbReference>
<evidence type="ECO:0000256" key="2">
    <source>
        <dbReference type="ARBA" id="ARBA00022448"/>
    </source>
</evidence>
<keyword evidence="5 10" id="KW-0812">Transmembrane</keyword>
<dbReference type="EMBL" id="FPKR01000003">
    <property type="protein sequence ID" value="SFZ73951.1"/>
    <property type="molecule type" value="Genomic_DNA"/>
</dbReference>
<dbReference type="OrthoDB" id="9131868at2"/>
<evidence type="ECO:0000256" key="6">
    <source>
        <dbReference type="ARBA" id="ARBA00022927"/>
    </source>
</evidence>
<protein>
    <submittedName>
        <fullName evidence="13">Type II secretory pathway, component PulC</fullName>
    </submittedName>
</protein>
<sequence>MIVSLPASPWFYRCLHGLLIVVLAWLAAGLIWQLFAPRSPAPVAAPSAIVAPVASLDMSALNALFSEQSEQAVSLSSLGLKLRGVIATVSPAAAIFERPGSPAMAVKTGEEVEGGVRLVEVNADHAILDNRGRRERIDLDAKPAAEGLTAYNPASAPPPLVAQGMPPPPPAPQNQVRPGRAVPIGAQGGGREGDVRTLSRQALAAGMQSLNVNDWTRGLNDAPGNAGVLVDNAAAQPLAGPLGLQSGDVLTSVNGTALQRAADISSLYSAFSRAKNVNIELLRNGTPMNLRFSIESQTAP</sequence>
<dbReference type="GO" id="GO:0015031">
    <property type="term" value="P:protein transport"/>
    <property type="evidence" value="ECO:0007669"/>
    <property type="project" value="UniProtKB-KW"/>
</dbReference>
<dbReference type="Proteomes" id="UP000186513">
    <property type="component" value="Unassembled WGS sequence"/>
</dbReference>
<evidence type="ECO:0000256" key="3">
    <source>
        <dbReference type="ARBA" id="ARBA00022475"/>
    </source>
</evidence>
<name>A0A1K2HB41_9NEIS</name>
<dbReference type="InterPro" id="IPR024961">
    <property type="entry name" value="T2SS_GspC_N"/>
</dbReference>
<keyword evidence="8 10" id="KW-0472">Membrane</keyword>
<dbReference type="InterPro" id="IPR001478">
    <property type="entry name" value="PDZ"/>
</dbReference>
<organism evidence="13 14">
    <name type="scientific">Chitinimonas taiwanensis DSM 18899</name>
    <dbReference type="NCBI Taxonomy" id="1121279"/>
    <lineage>
        <taxon>Bacteria</taxon>
        <taxon>Pseudomonadati</taxon>
        <taxon>Pseudomonadota</taxon>
        <taxon>Betaproteobacteria</taxon>
        <taxon>Neisseriales</taxon>
        <taxon>Chitinibacteraceae</taxon>
        <taxon>Chitinimonas</taxon>
    </lineage>
</organism>
<evidence type="ECO:0000256" key="5">
    <source>
        <dbReference type="ARBA" id="ARBA00022692"/>
    </source>
</evidence>
<dbReference type="Gene3D" id="2.30.42.10">
    <property type="match status" value="1"/>
</dbReference>
<evidence type="ECO:0000256" key="10">
    <source>
        <dbReference type="SAM" id="Phobius"/>
    </source>
</evidence>
<dbReference type="Pfam" id="PF13180">
    <property type="entry name" value="PDZ_2"/>
    <property type="match status" value="1"/>
</dbReference>
<evidence type="ECO:0000256" key="1">
    <source>
        <dbReference type="ARBA" id="ARBA00004533"/>
    </source>
</evidence>
<evidence type="ECO:0000256" key="4">
    <source>
        <dbReference type="ARBA" id="ARBA00022519"/>
    </source>
</evidence>
<keyword evidence="6" id="KW-0653">Protein transport</keyword>
<evidence type="ECO:0000259" key="12">
    <source>
        <dbReference type="Pfam" id="PF13180"/>
    </source>
</evidence>
<accession>A0A1K2HB41</accession>
<comment type="subcellular location">
    <subcellularLocation>
        <location evidence="1">Cell inner membrane</location>
    </subcellularLocation>
</comment>
<keyword evidence="3" id="KW-1003">Cell membrane</keyword>
<feature type="domain" description="Type II secretion system protein GspC N-terminal" evidence="11">
    <location>
        <begin position="18"/>
        <end position="138"/>
    </location>
</feature>
<dbReference type="Pfam" id="PF11356">
    <property type="entry name" value="T2SSC"/>
    <property type="match status" value="1"/>
</dbReference>
<keyword evidence="7 10" id="KW-1133">Transmembrane helix</keyword>
<dbReference type="SUPFAM" id="SSF50156">
    <property type="entry name" value="PDZ domain-like"/>
    <property type="match status" value="1"/>
</dbReference>